<dbReference type="Pfam" id="PF02894">
    <property type="entry name" value="GFO_IDH_MocA_C"/>
    <property type="match status" value="1"/>
</dbReference>
<keyword evidence="2" id="KW-0560">Oxidoreductase</keyword>
<evidence type="ECO:0000313" key="6">
    <source>
        <dbReference type="Proteomes" id="UP000053647"/>
    </source>
</evidence>
<keyword evidence="6" id="KW-1185">Reference proteome</keyword>
<reference evidence="6" key="2">
    <citation type="submission" date="2015-01" db="EMBL/GenBank/DDBJ databases">
        <title>Evolutionary Origins and Diversification of the Mycorrhizal Mutualists.</title>
        <authorList>
            <consortium name="DOE Joint Genome Institute"/>
            <consortium name="Mycorrhizal Genomics Consortium"/>
            <person name="Kohler A."/>
            <person name="Kuo A."/>
            <person name="Nagy L.G."/>
            <person name="Floudas D."/>
            <person name="Copeland A."/>
            <person name="Barry K.W."/>
            <person name="Cichocki N."/>
            <person name="Veneault-Fourrey C."/>
            <person name="LaButti K."/>
            <person name="Lindquist E.A."/>
            <person name="Lipzen A."/>
            <person name="Lundell T."/>
            <person name="Morin E."/>
            <person name="Murat C."/>
            <person name="Riley R."/>
            <person name="Ohm R."/>
            <person name="Sun H."/>
            <person name="Tunlid A."/>
            <person name="Henrissat B."/>
            <person name="Grigoriev I.V."/>
            <person name="Hibbett D.S."/>
            <person name="Martin F."/>
        </authorList>
    </citation>
    <scope>NUCLEOTIDE SEQUENCE [LARGE SCALE GENOMIC DNA]</scope>
    <source>
        <strain evidence="6">ATCC 200175</strain>
    </source>
</reference>
<evidence type="ECO:0000259" key="3">
    <source>
        <dbReference type="Pfam" id="PF01408"/>
    </source>
</evidence>
<name>A0A0C9T719_PAXIN</name>
<comment type="similarity">
    <text evidence="1">Belongs to the Gfo/Idh/MocA family.</text>
</comment>
<dbReference type="AlphaFoldDB" id="A0A0C9T719"/>
<gene>
    <name evidence="5" type="ORF">PAXINDRAFT_103144</name>
</gene>
<organism evidence="5 6">
    <name type="scientific">Paxillus involutus ATCC 200175</name>
    <dbReference type="NCBI Taxonomy" id="664439"/>
    <lineage>
        <taxon>Eukaryota</taxon>
        <taxon>Fungi</taxon>
        <taxon>Dikarya</taxon>
        <taxon>Basidiomycota</taxon>
        <taxon>Agaricomycotina</taxon>
        <taxon>Agaricomycetes</taxon>
        <taxon>Agaricomycetidae</taxon>
        <taxon>Boletales</taxon>
        <taxon>Paxilineae</taxon>
        <taxon>Paxillaceae</taxon>
        <taxon>Paxillus</taxon>
    </lineage>
</organism>
<evidence type="ECO:0000256" key="2">
    <source>
        <dbReference type="ARBA" id="ARBA00023002"/>
    </source>
</evidence>
<reference evidence="5 6" key="1">
    <citation type="submission" date="2014-06" db="EMBL/GenBank/DDBJ databases">
        <authorList>
            <consortium name="DOE Joint Genome Institute"/>
            <person name="Kuo A."/>
            <person name="Kohler A."/>
            <person name="Nagy L.G."/>
            <person name="Floudas D."/>
            <person name="Copeland A."/>
            <person name="Barry K.W."/>
            <person name="Cichocki N."/>
            <person name="Veneault-Fourrey C."/>
            <person name="LaButti K."/>
            <person name="Lindquist E.A."/>
            <person name="Lipzen A."/>
            <person name="Lundell T."/>
            <person name="Morin E."/>
            <person name="Murat C."/>
            <person name="Sun H."/>
            <person name="Tunlid A."/>
            <person name="Henrissat B."/>
            <person name="Grigoriev I.V."/>
            <person name="Hibbett D.S."/>
            <person name="Martin F."/>
            <person name="Nordberg H.P."/>
            <person name="Cantor M.N."/>
            <person name="Hua S.X."/>
        </authorList>
    </citation>
    <scope>NUCLEOTIDE SEQUENCE [LARGE SCALE GENOMIC DNA]</scope>
    <source>
        <strain evidence="5 6">ATCC 200175</strain>
    </source>
</reference>
<dbReference type="HOGENOM" id="CLU_023194_19_0_1"/>
<evidence type="ECO:0008006" key="7">
    <source>
        <dbReference type="Google" id="ProtNLM"/>
    </source>
</evidence>
<dbReference type="OrthoDB" id="446809at2759"/>
<evidence type="ECO:0000256" key="1">
    <source>
        <dbReference type="ARBA" id="ARBA00010928"/>
    </source>
</evidence>
<evidence type="ECO:0000259" key="4">
    <source>
        <dbReference type="Pfam" id="PF02894"/>
    </source>
</evidence>
<accession>A0A0C9T719</accession>
<protein>
    <recommendedName>
        <fullName evidence="7">Oxidoreductase</fullName>
    </recommendedName>
</protein>
<dbReference type="PANTHER" id="PTHR43708:SF5">
    <property type="entry name" value="CONSERVED EXPRESSED OXIDOREDUCTASE (EUROFUNG)-RELATED"/>
    <property type="match status" value="1"/>
</dbReference>
<dbReference type="SUPFAM" id="SSF51735">
    <property type="entry name" value="NAD(P)-binding Rossmann-fold domains"/>
    <property type="match status" value="1"/>
</dbReference>
<dbReference type="Pfam" id="PF01408">
    <property type="entry name" value="GFO_IDH_MocA"/>
    <property type="match status" value="1"/>
</dbReference>
<dbReference type="GO" id="GO:0016491">
    <property type="term" value="F:oxidoreductase activity"/>
    <property type="evidence" value="ECO:0007669"/>
    <property type="project" value="UniProtKB-KW"/>
</dbReference>
<dbReference type="InterPro" id="IPR004104">
    <property type="entry name" value="Gfo/Idh/MocA-like_OxRdtase_C"/>
</dbReference>
<sequence>MAFKDPIKTCVLGVGLAGLTFHVPFILALPELFTLHAVLERNPQTPGGKIKDRFGVDTTIYRTIEEVVNDKEIELVVVGTPNDTHYPLAKDVLESGKHVLVDKPVTETVAQANELDAIAKAKGLVLYGYQNRRWDSDHLALKSLLALPPSSPQYIGNLLEFESHYDRYRPGIRASWKDGVGAVYDLGSHLLDRALNLFGRPAKITAFVQNIHGVTKPDVDDSFMIYLHYNAGTPFPNKFTVLLRSHILSVQAPQLRYAVCGTKGVFTKYGLDTQEEQLKVMPFVSGIFEPGYGQEPQEIYGTVENLGEDGVSIAKSIWPSRAPGQYIELFRNLAGAIRNNEEMGVKWAETTQVIEMIELAYRSSAEGRTLEVLAL</sequence>
<proteinExistence type="inferred from homology"/>
<dbReference type="Gene3D" id="3.40.50.720">
    <property type="entry name" value="NAD(P)-binding Rossmann-like Domain"/>
    <property type="match status" value="1"/>
</dbReference>
<evidence type="ECO:0000313" key="5">
    <source>
        <dbReference type="EMBL" id="KIJ07023.1"/>
    </source>
</evidence>
<dbReference type="InterPro" id="IPR000683">
    <property type="entry name" value="Gfo/Idh/MocA-like_OxRdtase_N"/>
</dbReference>
<feature type="domain" description="Gfo/Idh/MocA-like oxidoreductase C-terminal" evidence="4">
    <location>
        <begin position="155"/>
        <end position="372"/>
    </location>
</feature>
<dbReference type="Proteomes" id="UP000053647">
    <property type="component" value="Unassembled WGS sequence"/>
</dbReference>
<dbReference type="InterPro" id="IPR036291">
    <property type="entry name" value="NAD(P)-bd_dom_sf"/>
</dbReference>
<dbReference type="InterPro" id="IPR051317">
    <property type="entry name" value="Gfo/Idh/MocA_oxidoreduct"/>
</dbReference>
<dbReference type="GO" id="GO:0000166">
    <property type="term" value="F:nucleotide binding"/>
    <property type="evidence" value="ECO:0007669"/>
    <property type="project" value="InterPro"/>
</dbReference>
<dbReference type="EMBL" id="KN820049">
    <property type="protein sequence ID" value="KIJ07023.1"/>
    <property type="molecule type" value="Genomic_DNA"/>
</dbReference>
<dbReference type="Gene3D" id="3.30.360.10">
    <property type="entry name" value="Dihydrodipicolinate Reductase, domain 2"/>
    <property type="match status" value="1"/>
</dbReference>
<feature type="domain" description="Gfo/Idh/MocA-like oxidoreductase N-terminal" evidence="3">
    <location>
        <begin position="8"/>
        <end position="126"/>
    </location>
</feature>
<dbReference type="PANTHER" id="PTHR43708">
    <property type="entry name" value="CONSERVED EXPRESSED OXIDOREDUCTASE (EUROFUNG)"/>
    <property type="match status" value="1"/>
</dbReference>